<dbReference type="InterPro" id="IPR051785">
    <property type="entry name" value="MMCE/EMCE_epimerase"/>
</dbReference>
<dbReference type="PANTHER" id="PTHR43048">
    <property type="entry name" value="METHYLMALONYL-COA EPIMERASE"/>
    <property type="match status" value="1"/>
</dbReference>
<dbReference type="VEuPathDB" id="FungiDB:FOXG_10153"/>
<evidence type="ECO:0000313" key="4">
    <source>
        <dbReference type="Proteomes" id="UP000219369"/>
    </source>
</evidence>
<dbReference type="Gene3D" id="3.10.180.10">
    <property type="entry name" value="2,3-Dihydroxybiphenyl 1,2-Dioxygenase, domain 1"/>
    <property type="match status" value="1"/>
</dbReference>
<organism evidence="3 4">
    <name type="scientific">Fusarium oxysporum</name>
    <name type="common">Fusarium vascular wilt</name>
    <dbReference type="NCBI Taxonomy" id="5507"/>
    <lineage>
        <taxon>Eukaryota</taxon>
        <taxon>Fungi</taxon>
        <taxon>Dikarya</taxon>
        <taxon>Ascomycota</taxon>
        <taxon>Pezizomycotina</taxon>
        <taxon>Sordariomycetes</taxon>
        <taxon>Hypocreomycetidae</taxon>
        <taxon>Hypocreales</taxon>
        <taxon>Nectriaceae</taxon>
        <taxon>Fusarium</taxon>
        <taxon>Fusarium oxysporum species complex</taxon>
    </lineage>
</organism>
<dbReference type="GO" id="GO:0004493">
    <property type="term" value="F:methylmalonyl-CoA epimerase activity"/>
    <property type="evidence" value="ECO:0007669"/>
    <property type="project" value="TreeGrafter"/>
</dbReference>
<dbReference type="OrthoDB" id="16820at2759"/>
<protein>
    <recommendedName>
        <fullName evidence="2">VOC domain-containing protein</fullName>
    </recommendedName>
</protein>
<dbReference type="PROSITE" id="PS51819">
    <property type="entry name" value="VOC"/>
    <property type="match status" value="1"/>
</dbReference>
<dbReference type="GO" id="GO:0046491">
    <property type="term" value="P:L-methylmalonyl-CoA metabolic process"/>
    <property type="evidence" value="ECO:0007669"/>
    <property type="project" value="TreeGrafter"/>
</dbReference>
<dbReference type="InterPro" id="IPR004360">
    <property type="entry name" value="Glyas_Fos-R_dOase_dom"/>
</dbReference>
<proteinExistence type="predicted"/>
<sequence>MTLTVHQTHAHPINHVAVSVNDIEAVTKWYTEIFGFQVIGNRIFHIKRSENPSAAIFAIYGDDLHEVKLAYMATGNGVGFEVFQFLDPGFKKNPVDFEYNRGGFFHVCVTNADPNALASKVVENGGSKQGVTVKVAGGHATCAYVKDPWGNVVEILDSSFDRMATMDVTSK</sequence>
<dbReference type="InterPro" id="IPR037523">
    <property type="entry name" value="VOC_core"/>
</dbReference>
<feature type="domain" description="VOC" evidence="2">
    <location>
        <begin position="12"/>
        <end position="158"/>
    </location>
</feature>
<dbReference type="Proteomes" id="UP000219369">
    <property type="component" value="Unassembled WGS sequence"/>
</dbReference>
<dbReference type="EMBL" id="FMJY01000010">
    <property type="protein sequence ID" value="SCO91242.1"/>
    <property type="molecule type" value="Genomic_DNA"/>
</dbReference>
<dbReference type="GO" id="GO:0046872">
    <property type="term" value="F:metal ion binding"/>
    <property type="evidence" value="ECO:0007669"/>
    <property type="project" value="UniProtKB-KW"/>
</dbReference>
<reference evidence="4" key="1">
    <citation type="submission" date="2016-09" db="EMBL/GenBank/DDBJ databases">
        <authorList>
            <person name="Guldener U."/>
        </authorList>
    </citation>
    <scope>NUCLEOTIDE SEQUENCE [LARGE SCALE GENOMIC DNA]</scope>
    <source>
        <strain evidence="4">V64-1</strain>
    </source>
</reference>
<name>A0A2H3TRI3_FUSOX</name>
<dbReference type="VEuPathDB" id="FungiDB:FOMG_15861"/>
<evidence type="ECO:0000313" key="3">
    <source>
        <dbReference type="EMBL" id="SCO91242.1"/>
    </source>
</evidence>
<dbReference type="SUPFAM" id="SSF54593">
    <property type="entry name" value="Glyoxalase/Bleomycin resistance protein/Dihydroxybiphenyl dioxygenase"/>
    <property type="match status" value="1"/>
</dbReference>
<dbReference type="AlphaFoldDB" id="A0A2H3TRI3"/>
<keyword evidence="1" id="KW-0479">Metal-binding</keyword>
<dbReference type="Pfam" id="PF00903">
    <property type="entry name" value="Glyoxalase"/>
    <property type="match status" value="1"/>
</dbReference>
<dbReference type="InterPro" id="IPR029068">
    <property type="entry name" value="Glyas_Bleomycin-R_OHBP_Dase"/>
</dbReference>
<gene>
    <name evidence="3" type="ORF">FRV6_15370</name>
</gene>
<evidence type="ECO:0000259" key="2">
    <source>
        <dbReference type="PROSITE" id="PS51819"/>
    </source>
</evidence>
<accession>A0A2H3TRI3</accession>
<dbReference type="PANTHER" id="PTHR43048:SF6">
    <property type="entry name" value="BLR8189 PROTEIN"/>
    <property type="match status" value="1"/>
</dbReference>
<evidence type="ECO:0000256" key="1">
    <source>
        <dbReference type="ARBA" id="ARBA00022723"/>
    </source>
</evidence>